<organism evidence="1 2">
    <name type="scientific">Streptomyces yokosukanensis</name>
    <dbReference type="NCBI Taxonomy" id="67386"/>
    <lineage>
        <taxon>Bacteria</taxon>
        <taxon>Bacillati</taxon>
        <taxon>Actinomycetota</taxon>
        <taxon>Actinomycetes</taxon>
        <taxon>Kitasatosporales</taxon>
        <taxon>Streptomycetaceae</taxon>
        <taxon>Streptomyces</taxon>
    </lineage>
</organism>
<evidence type="ECO:0000313" key="2">
    <source>
        <dbReference type="Proteomes" id="UP000053127"/>
    </source>
</evidence>
<evidence type="ECO:0000313" key="1">
    <source>
        <dbReference type="EMBL" id="KUN09918.1"/>
    </source>
</evidence>
<keyword evidence="2" id="KW-1185">Reference proteome</keyword>
<accession>A0A101PE91</accession>
<dbReference type="EMBL" id="LMWN01000003">
    <property type="protein sequence ID" value="KUN09918.1"/>
    <property type="molecule type" value="Genomic_DNA"/>
</dbReference>
<reference evidence="1 2" key="1">
    <citation type="submission" date="2015-10" db="EMBL/GenBank/DDBJ databases">
        <title>Draft genome sequence of Streptomyces yokosukanensis DSM 40224, type strain for the species Streptomyces yokosukanensis.</title>
        <authorList>
            <person name="Ruckert C."/>
            <person name="Winkler A."/>
            <person name="Kalinowski J."/>
            <person name="Kampfer P."/>
            <person name="Glaeser S."/>
        </authorList>
    </citation>
    <scope>NUCLEOTIDE SEQUENCE [LARGE SCALE GENOMIC DNA]</scope>
    <source>
        <strain evidence="1 2">DSM 40224</strain>
    </source>
</reference>
<comment type="caution">
    <text evidence="1">The sequence shown here is derived from an EMBL/GenBank/DDBJ whole genome shotgun (WGS) entry which is preliminary data.</text>
</comment>
<dbReference type="Proteomes" id="UP000053127">
    <property type="component" value="Unassembled WGS sequence"/>
</dbReference>
<gene>
    <name evidence="1" type="ORF">AQI95_02865</name>
</gene>
<dbReference type="AlphaFoldDB" id="A0A101PE91"/>
<sequence>MAGPVMRRKGSISSIAAFIALRRARLSTPFQGTVASSSIAARRWALSSRIWALASRMSVNISLRWLTRSRSRRRFPIRGFKCTRMSVS</sequence>
<proteinExistence type="predicted"/>
<protein>
    <submittedName>
        <fullName evidence="1">Uncharacterized protein</fullName>
    </submittedName>
</protein>
<name>A0A101PE91_9ACTN</name>